<feature type="region of interest" description="Disordered" evidence="1">
    <location>
        <begin position="307"/>
        <end position="574"/>
    </location>
</feature>
<feature type="compositionally biased region" description="Acidic residues" evidence="1">
    <location>
        <begin position="901"/>
        <end position="946"/>
    </location>
</feature>
<dbReference type="EMBL" id="HG529635">
    <property type="protein sequence ID" value="CDI55016.1"/>
    <property type="molecule type" value="Genomic_DNA"/>
</dbReference>
<evidence type="ECO:0000256" key="1">
    <source>
        <dbReference type="SAM" id="MobiDB-lite"/>
    </source>
</evidence>
<feature type="region of interest" description="Disordered" evidence="1">
    <location>
        <begin position="1219"/>
        <end position="1256"/>
    </location>
</feature>
<organism evidence="2">
    <name type="scientific">Melanopsichium pennsylvanicum 4</name>
    <dbReference type="NCBI Taxonomy" id="1398559"/>
    <lineage>
        <taxon>Eukaryota</taxon>
        <taxon>Fungi</taxon>
        <taxon>Dikarya</taxon>
        <taxon>Basidiomycota</taxon>
        <taxon>Ustilaginomycotina</taxon>
        <taxon>Ustilaginomycetes</taxon>
        <taxon>Ustilaginales</taxon>
        <taxon>Ustilaginaceae</taxon>
        <taxon>Melanopsichium</taxon>
    </lineage>
</organism>
<feature type="compositionally biased region" description="Basic and acidic residues" evidence="1">
    <location>
        <begin position="647"/>
        <end position="668"/>
    </location>
</feature>
<evidence type="ECO:0000313" key="2">
    <source>
        <dbReference type="EMBL" id="CDI55016.1"/>
    </source>
</evidence>
<dbReference type="AlphaFoldDB" id="A0A077R7C9"/>
<feature type="compositionally biased region" description="Acidic residues" evidence="1">
    <location>
        <begin position="863"/>
        <end position="873"/>
    </location>
</feature>
<name>A0A077R7C9_9BASI</name>
<feature type="compositionally biased region" description="Acidic residues" evidence="1">
    <location>
        <begin position="812"/>
        <end position="828"/>
    </location>
</feature>
<feature type="compositionally biased region" description="Low complexity" evidence="1">
    <location>
        <begin position="389"/>
        <end position="398"/>
    </location>
</feature>
<feature type="region of interest" description="Disordered" evidence="1">
    <location>
        <begin position="1"/>
        <end position="34"/>
    </location>
</feature>
<accession>A0A077R7C9</accession>
<feature type="compositionally biased region" description="Polar residues" evidence="1">
    <location>
        <begin position="451"/>
        <end position="478"/>
    </location>
</feature>
<feature type="region of interest" description="Disordered" evidence="1">
    <location>
        <begin position="1133"/>
        <end position="1156"/>
    </location>
</feature>
<feature type="compositionally biased region" description="Acidic residues" evidence="1">
    <location>
        <begin position="839"/>
        <end position="856"/>
    </location>
</feature>
<feature type="compositionally biased region" description="Acidic residues" evidence="1">
    <location>
        <begin position="307"/>
        <end position="322"/>
    </location>
</feature>
<feature type="compositionally biased region" description="Basic and acidic residues" evidence="1">
    <location>
        <begin position="434"/>
        <end position="450"/>
    </location>
</feature>
<feature type="compositionally biased region" description="Low complexity" evidence="1">
    <location>
        <begin position="480"/>
        <end position="493"/>
    </location>
</feature>
<sequence length="1256" mass="135780">MPPTLPPPTFASSASSSLHKPLGNIPFAAPSDDPSEITATAQALLSAHYGRLSSSSDSSSLSSTSSSSTSLSANTAQLAKLEAASRNIDAICLQLDNLQIASQLHRGNDASADRMLQPLGPLAFFPAKVALYEDMVWVRHDPDGLTIVDLLRLEDQVLPMLTQCPDKAEDGVRQNLKLTEPNRTIQVVYKRVPVRTAQMALQARKSRYLAEANKLRDQVQGHVAARSRKASEVIEQADENVHMTNEAGEVLNEEGLPFYEPVEQISEGEANRNKQAYMQPFVPSDELAQDKGKRKQFVDDVFAQLEAEEENESSSSDNDDEVGASHETSAARGVPSLSNTDQSEPGANQETRVVLRTRTPSPLPSPEDSSKIKALPEIVSAARPPPPKSALKPSAARPDIIQRPSFGSAGIRHGFLNLNPSSPGAIESSYSWEDLVKENAKSNSEFERSSRSATPTPLGRNSSMAGSSLLSRVTSAGDASSPFSGSGTSTPTKKSVRIKSPERGSAHPEAAPGSGLTPLQRALRSSIRVKENYSERIGPASSNDTSAATRALDQGSGTAEKRHRDDVGVEEEAERIVKLLGPDVVEGHPAAPPKEVLTAMQAAHEQDSRRSTPEAIAAREKAEEEARQRERLQRLAEKPALGQSVMERPRGRDNGKGKAKDGSKGDIKGVKAANFSAFKAGFLNQRPISATKFVPNPPTARKTQAPPPTQSLGVSALDRASLGDEKLSEQRQALGLSAAVPHARPSKAYAQKIKARQEGTLSSDDKERKEGGNGAVELARPKADDDVPRPGRVRFGAPTTPSNTRGRKRDDDDADGDGDGDGDEEGVGEIDPSAALENYLDDDEIDDGQQMDEEQEEPKIEGEGADTDEDQDVYFDRYLSKKRSRKSAAAESRGLDHNDDFDNGDDDDDDDDDFDKNGFDDEEYDDWDEDDDFDQEDDDEDFDYDGQDIMSLAPSMGGAEGLSGELLREYEEARAKLAALGLAYPGDGGGGHGGDGMREAIMNAAQVGEGEMDGEGEEDDDYEMDVVPLDAAVEDADYQGNTVSSTSGGPQMSRFRKSLAQRNALPSSSQPRNLEQLLSSAKNVGQSTVKKTCDKSAAFGMDGMQGQEKDETARGGLGVPMMIIPQLAPVRFPKNGDLVEGKTSGPVELKGDESDEEDELAEMVMRSRLEQAQWKKKNPEEYKWIKEEKKRKEMIQAGVTAPTIESKLAKDMMDAPAVESTNDQMVGIGNGREENNKLKVKPKKVSRFKAARMGQE</sequence>
<feature type="region of interest" description="Disordered" evidence="1">
    <location>
        <begin position="686"/>
        <end position="957"/>
    </location>
</feature>
<feature type="compositionally biased region" description="Basic and acidic residues" evidence="1">
    <location>
        <begin position="779"/>
        <end position="789"/>
    </location>
</feature>
<feature type="compositionally biased region" description="Basic and acidic residues" evidence="1">
    <location>
        <begin position="604"/>
        <end position="637"/>
    </location>
</feature>
<protein>
    <submittedName>
        <fullName evidence="2">Uncharacterized protein</fullName>
    </submittedName>
</protein>
<feature type="compositionally biased region" description="Polar residues" evidence="1">
    <location>
        <begin position="336"/>
        <end position="351"/>
    </location>
</feature>
<feature type="compositionally biased region" description="Basic residues" evidence="1">
    <location>
        <begin position="1238"/>
        <end position="1250"/>
    </location>
</feature>
<feature type="region of interest" description="Disordered" evidence="1">
    <location>
        <begin position="1062"/>
        <end position="1089"/>
    </location>
</feature>
<feature type="region of interest" description="Disordered" evidence="1">
    <location>
        <begin position="600"/>
        <end position="668"/>
    </location>
</feature>
<reference evidence="2" key="1">
    <citation type="journal article" date="2014" name="Genome Biol. Evol.">
        <title>Gene Loss Rather Than Gene Gain Is Associated with a Host Jump from Monocots to Dicots in the Smut Fungus Melanopsichium pennsylvanicum.</title>
        <authorList>
            <person name="Sharma R."/>
            <person name="Mishra B."/>
            <person name="Runge F."/>
            <person name="Thines M."/>
        </authorList>
    </citation>
    <scope>NUCLEOTIDE SEQUENCE</scope>
    <source>
        <strain evidence="2">4</strain>
    </source>
</reference>
<proteinExistence type="predicted"/>